<sequence>MSLFRRSAAALAAAAFAAAASPAAHAAPSPSPSVKVPEALYGKSDPSFDGVWRQSFALLALDSVAITPADSAVEWLTGQQCEDGGFPSFRADTAKGCDPKTEDTNATAVAVQALVALGGHEAEVDRALTWLDKIKNKDGWPYNPGGVSDTNSSALVVMAFRAAHKKAPSTLPTYVVTCDAPADERGAFAYQPDKKGKLYANDSATAAAVLAQSDQIIPVKAGASGVEPGKVECRGKKATFESGPASLGYLLNKAEKNGHHLDSPQKAAGPDFSTTANAAMALAAAGQPDEAKNIVTWLEKNSGSWSKSRPAALANLILAAKATGGSPADFGGADLVQQLTNLGPAPSTKGKATGGMTRDEKKKDDEGGLSVWFTVGIGLLIGVGGGFLISMRKKTG</sequence>
<evidence type="ECO:0000313" key="4">
    <source>
        <dbReference type="EMBL" id="GGO80293.1"/>
    </source>
</evidence>
<accession>A0A918DRQ4</accession>
<dbReference type="PROSITE" id="PS51318">
    <property type="entry name" value="TAT"/>
    <property type="match status" value="1"/>
</dbReference>
<gene>
    <name evidence="4" type="ORF">GCM10012280_01860</name>
</gene>
<evidence type="ECO:0008006" key="6">
    <source>
        <dbReference type="Google" id="ProtNLM"/>
    </source>
</evidence>
<organism evidence="4 5">
    <name type="scientific">Wenjunlia tyrosinilytica</name>
    <dbReference type="NCBI Taxonomy" id="1544741"/>
    <lineage>
        <taxon>Bacteria</taxon>
        <taxon>Bacillati</taxon>
        <taxon>Actinomycetota</taxon>
        <taxon>Actinomycetes</taxon>
        <taxon>Kitasatosporales</taxon>
        <taxon>Streptomycetaceae</taxon>
        <taxon>Wenjunlia</taxon>
    </lineage>
</organism>
<evidence type="ECO:0000313" key="5">
    <source>
        <dbReference type="Proteomes" id="UP000641932"/>
    </source>
</evidence>
<dbReference type="InterPro" id="IPR008930">
    <property type="entry name" value="Terpenoid_cyclase/PrenylTrfase"/>
</dbReference>
<evidence type="ECO:0000256" key="1">
    <source>
        <dbReference type="SAM" id="MobiDB-lite"/>
    </source>
</evidence>
<proteinExistence type="predicted"/>
<feature type="signal peptide" evidence="3">
    <location>
        <begin position="1"/>
        <end position="26"/>
    </location>
</feature>
<dbReference type="SUPFAM" id="SSF48239">
    <property type="entry name" value="Terpenoid cyclases/Protein prenyltransferases"/>
    <property type="match status" value="1"/>
</dbReference>
<dbReference type="AlphaFoldDB" id="A0A918DRQ4"/>
<dbReference type="EMBL" id="BMMS01000001">
    <property type="protein sequence ID" value="GGO80293.1"/>
    <property type="molecule type" value="Genomic_DNA"/>
</dbReference>
<protein>
    <recommendedName>
        <fullName evidence="6">Terpene cyclase/mutase family protein</fullName>
    </recommendedName>
</protein>
<dbReference type="CDD" id="cd00688">
    <property type="entry name" value="ISOPREN_C2_like"/>
    <property type="match status" value="1"/>
</dbReference>
<keyword evidence="3" id="KW-0732">Signal</keyword>
<comment type="caution">
    <text evidence="4">The sequence shown here is derived from an EMBL/GenBank/DDBJ whole genome shotgun (WGS) entry which is preliminary data.</text>
</comment>
<dbReference type="RefSeq" id="WP_189129484.1">
    <property type="nucleotide sequence ID" value="NZ_BMMS01000001.1"/>
</dbReference>
<name>A0A918DRQ4_9ACTN</name>
<feature type="chain" id="PRO_5036965183" description="Terpene cyclase/mutase family protein" evidence="3">
    <location>
        <begin position="27"/>
        <end position="396"/>
    </location>
</feature>
<evidence type="ECO:0000256" key="3">
    <source>
        <dbReference type="SAM" id="SignalP"/>
    </source>
</evidence>
<keyword evidence="2" id="KW-0812">Transmembrane</keyword>
<feature type="region of interest" description="Disordered" evidence="1">
    <location>
        <begin position="342"/>
        <end position="364"/>
    </location>
</feature>
<reference evidence="4" key="1">
    <citation type="journal article" date="2014" name="Int. J. Syst. Evol. Microbiol.">
        <title>Complete genome sequence of Corynebacterium casei LMG S-19264T (=DSM 44701T), isolated from a smear-ripened cheese.</title>
        <authorList>
            <consortium name="US DOE Joint Genome Institute (JGI-PGF)"/>
            <person name="Walter F."/>
            <person name="Albersmeier A."/>
            <person name="Kalinowski J."/>
            <person name="Ruckert C."/>
        </authorList>
    </citation>
    <scope>NUCLEOTIDE SEQUENCE</scope>
    <source>
        <strain evidence="4">CGMCC 4.7201</strain>
    </source>
</reference>
<evidence type="ECO:0000256" key="2">
    <source>
        <dbReference type="SAM" id="Phobius"/>
    </source>
</evidence>
<dbReference type="Proteomes" id="UP000641932">
    <property type="component" value="Unassembled WGS sequence"/>
</dbReference>
<keyword evidence="2" id="KW-1133">Transmembrane helix</keyword>
<keyword evidence="5" id="KW-1185">Reference proteome</keyword>
<dbReference type="Gene3D" id="1.50.10.20">
    <property type="match status" value="1"/>
</dbReference>
<feature type="transmembrane region" description="Helical" evidence="2">
    <location>
        <begin position="369"/>
        <end position="389"/>
    </location>
</feature>
<dbReference type="InterPro" id="IPR006311">
    <property type="entry name" value="TAT_signal"/>
</dbReference>
<keyword evidence="2" id="KW-0472">Membrane</keyword>
<reference evidence="4" key="2">
    <citation type="submission" date="2020-09" db="EMBL/GenBank/DDBJ databases">
        <authorList>
            <person name="Sun Q."/>
            <person name="Zhou Y."/>
        </authorList>
    </citation>
    <scope>NUCLEOTIDE SEQUENCE</scope>
    <source>
        <strain evidence="4">CGMCC 4.7201</strain>
    </source>
</reference>